<organism evidence="1 2">
    <name type="scientific">Nocardia brasiliensis (strain ATCC 700358 / HUJEG-1)</name>
    <dbReference type="NCBI Taxonomy" id="1133849"/>
    <lineage>
        <taxon>Bacteria</taxon>
        <taxon>Bacillati</taxon>
        <taxon>Actinomycetota</taxon>
        <taxon>Actinomycetes</taxon>
        <taxon>Mycobacteriales</taxon>
        <taxon>Nocardiaceae</taxon>
        <taxon>Nocardia</taxon>
    </lineage>
</organism>
<evidence type="ECO:0008006" key="3">
    <source>
        <dbReference type="Google" id="ProtNLM"/>
    </source>
</evidence>
<name>K0ERU0_NOCB7</name>
<dbReference type="STRING" id="1133849.O3I_011230"/>
<dbReference type="InterPro" id="IPR029060">
    <property type="entry name" value="PIN-like_dom_sf"/>
</dbReference>
<dbReference type="Proteomes" id="UP000006304">
    <property type="component" value="Chromosome"/>
</dbReference>
<sequence>MQAGTLVLDCEGLSRLLDDSLSVVALVAEARSRGMEVVISALTIIEAVHRKTDRARLAWLLSALRIEPVDDSTAKAASVLLLDVGLHGHEHAIDAVVAEMAVRQAPPVLMLTSDPDGMRRLCGPAIRLITA</sequence>
<accession>K0ERU0</accession>
<dbReference type="HOGENOM" id="CLU_151972_0_0_11"/>
<dbReference type="eggNOG" id="COG1848">
    <property type="taxonomic scope" value="Bacteria"/>
</dbReference>
<evidence type="ECO:0000313" key="2">
    <source>
        <dbReference type="Proteomes" id="UP000006304"/>
    </source>
</evidence>
<dbReference type="Gene3D" id="3.40.50.1010">
    <property type="entry name" value="5'-nuclease"/>
    <property type="match status" value="1"/>
</dbReference>
<keyword evidence="2" id="KW-1185">Reference proteome</keyword>
<dbReference type="SUPFAM" id="SSF88723">
    <property type="entry name" value="PIN domain-like"/>
    <property type="match status" value="1"/>
</dbReference>
<dbReference type="KEGG" id="nbr:O3I_011230"/>
<evidence type="ECO:0000313" key="1">
    <source>
        <dbReference type="EMBL" id="AFU00207.1"/>
    </source>
</evidence>
<proteinExistence type="predicted"/>
<protein>
    <recommendedName>
        <fullName evidence="3">PIN domain-containing protein</fullName>
    </recommendedName>
</protein>
<gene>
    <name evidence="1" type="ORF">O3I_011230</name>
</gene>
<reference evidence="1 2" key="1">
    <citation type="journal article" date="2012" name="J. Bacteriol.">
        <title>Complete genome sequence of Nocardia brasiliensis HUJEG-1.</title>
        <authorList>
            <person name="Vera-Cabrera L."/>
            <person name="Ortiz-Lopez R."/>
            <person name="Elizondo-Gonzalez R."/>
            <person name="Perez-Maya A.A."/>
            <person name="Ocampo-Candiani J."/>
        </authorList>
    </citation>
    <scope>NUCLEOTIDE SEQUENCE [LARGE SCALE GENOMIC DNA]</scope>
    <source>
        <strain evidence="2">ATCC 700358</strain>
    </source>
</reference>
<dbReference type="AlphaFoldDB" id="K0ERU0"/>
<dbReference type="EMBL" id="CP003876">
    <property type="protein sequence ID" value="AFU00207.1"/>
    <property type="molecule type" value="Genomic_DNA"/>
</dbReference>